<sequence>MHKDRASFLAIAGSNLARNVRVLEGLRLSAGEDPLKLITPLDVPLVFEAEFDMEEYKALYCDLVCLPNILFWIPNFRCTPVSSRRYNIQIYDLDETAAMAFLPLFQEVLQLMCGATTLVSEPMNLLCELYFATRWYHATADTLQKFLR</sequence>
<proteinExistence type="predicted"/>
<accession>A0A084QQK6</accession>
<evidence type="ECO:0000313" key="2">
    <source>
        <dbReference type="Proteomes" id="UP000028524"/>
    </source>
</evidence>
<dbReference type="InParanoid" id="A0A084QQK6"/>
<dbReference type="Proteomes" id="UP000028524">
    <property type="component" value="Unassembled WGS sequence"/>
</dbReference>
<name>A0A084QQK6_STAC4</name>
<organism evidence="1 2">
    <name type="scientific">Stachybotrys chlorohalonatus (strain IBT 40285)</name>
    <dbReference type="NCBI Taxonomy" id="1283841"/>
    <lineage>
        <taxon>Eukaryota</taxon>
        <taxon>Fungi</taxon>
        <taxon>Dikarya</taxon>
        <taxon>Ascomycota</taxon>
        <taxon>Pezizomycotina</taxon>
        <taxon>Sordariomycetes</taxon>
        <taxon>Hypocreomycetidae</taxon>
        <taxon>Hypocreales</taxon>
        <taxon>Stachybotryaceae</taxon>
        <taxon>Stachybotrys</taxon>
    </lineage>
</organism>
<dbReference type="AlphaFoldDB" id="A0A084QQK6"/>
<protein>
    <submittedName>
        <fullName evidence="1">Uncharacterized protein</fullName>
    </submittedName>
</protein>
<gene>
    <name evidence="1" type="ORF">S40285_10280</name>
</gene>
<reference evidence="1 2" key="1">
    <citation type="journal article" date="2014" name="BMC Genomics">
        <title>Comparative genome sequencing reveals chemotype-specific gene clusters in the toxigenic black mold Stachybotrys.</title>
        <authorList>
            <person name="Semeiks J."/>
            <person name="Borek D."/>
            <person name="Otwinowski Z."/>
            <person name="Grishin N.V."/>
        </authorList>
    </citation>
    <scope>NUCLEOTIDE SEQUENCE [LARGE SCALE GENOMIC DNA]</scope>
    <source>
        <strain evidence="1 2">IBT 40285</strain>
    </source>
</reference>
<evidence type="ECO:0000313" key="1">
    <source>
        <dbReference type="EMBL" id="KFA66241.1"/>
    </source>
</evidence>
<dbReference type="HOGENOM" id="CLU_1759984_0_0_1"/>
<keyword evidence="2" id="KW-1185">Reference proteome</keyword>
<dbReference type="EMBL" id="KL660471">
    <property type="protein sequence ID" value="KFA66241.1"/>
    <property type="molecule type" value="Genomic_DNA"/>
</dbReference>